<keyword evidence="4" id="KW-0547">Nucleotide-binding</keyword>
<accession>A0ABQ5VD41</accession>
<reference evidence="9" key="2">
    <citation type="submission" date="2023-01" db="EMBL/GenBank/DDBJ databases">
        <title>Draft genome sequence of Algimonas ampicilliniresistens strain NBRC 108219.</title>
        <authorList>
            <person name="Sun Q."/>
            <person name="Mori K."/>
        </authorList>
    </citation>
    <scope>NUCLEOTIDE SEQUENCE</scope>
    <source>
        <strain evidence="9">NBRC 108219</strain>
    </source>
</reference>
<dbReference type="Gene3D" id="3.40.50.620">
    <property type="entry name" value="HUPs"/>
    <property type="match status" value="1"/>
</dbReference>
<dbReference type="InterPro" id="IPR017932">
    <property type="entry name" value="GATase_2_dom"/>
</dbReference>
<dbReference type="NCBIfam" id="TIGR01536">
    <property type="entry name" value="asn_synth_AEB"/>
    <property type="match status" value="1"/>
</dbReference>
<evidence type="ECO:0000259" key="8">
    <source>
        <dbReference type="PROSITE" id="PS51278"/>
    </source>
</evidence>
<dbReference type="PROSITE" id="PS51278">
    <property type="entry name" value="GATASE_TYPE_2"/>
    <property type="match status" value="1"/>
</dbReference>
<dbReference type="Gene3D" id="3.60.20.10">
    <property type="entry name" value="Glutamine Phosphoribosylpyrophosphate, subunit 1, domain 1"/>
    <property type="match status" value="1"/>
</dbReference>
<dbReference type="RefSeq" id="WP_284391427.1">
    <property type="nucleotide sequence ID" value="NZ_BSNK01000002.1"/>
</dbReference>
<dbReference type="Pfam" id="PF00733">
    <property type="entry name" value="Asn_synthase"/>
    <property type="match status" value="1"/>
</dbReference>
<comment type="pathway">
    <text evidence="1">Amino-acid biosynthesis; L-asparagine biosynthesis; L-asparagine from L-aspartate (L-Gln route): step 1/1.</text>
</comment>
<feature type="domain" description="Glutamine amidotransferase type-2" evidence="8">
    <location>
        <begin position="2"/>
        <end position="214"/>
    </location>
</feature>
<dbReference type="PIRSF" id="PIRSF001589">
    <property type="entry name" value="Asn_synthetase_glu-h"/>
    <property type="match status" value="1"/>
</dbReference>
<organism evidence="9 10">
    <name type="scientific">Algimonas ampicilliniresistens</name>
    <dbReference type="NCBI Taxonomy" id="1298735"/>
    <lineage>
        <taxon>Bacteria</taxon>
        <taxon>Pseudomonadati</taxon>
        <taxon>Pseudomonadota</taxon>
        <taxon>Alphaproteobacteria</taxon>
        <taxon>Maricaulales</taxon>
        <taxon>Robiginitomaculaceae</taxon>
        <taxon>Algimonas</taxon>
    </lineage>
</organism>
<dbReference type="InterPro" id="IPR006426">
    <property type="entry name" value="Asn_synth_AEB"/>
</dbReference>
<dbReference type="InterPro" id="IPR033738">
    <property type="entry name" value="AsnB_N"/>
</dbReference>
<keyword evidence="5" id="KW-0067">ATP-binding</keyword>
<dbReference type="SUPFAM" id="SSF56235">
    <property type="entry name" value="N-terminal nucleophile aminohydrolases (Ntn hydrolases)"/>
    <property type="match status" value="1"/>
</dbReference>
<evidence type="ECO:0000256" key="5">
    <source>
        <dbReference type="ARBA" id="ARBA00022840"/>
    </source>
</evidence>
<evidence type="ECO:0000256" key="6">
    <source>
        <dbReference type="ARBA" id="ARBA00022962"/>
    </source>
</evidence>
<dbReference type="InterPro" id="IPR051786">
    <property type="entry name" value="ASN_synthetase/amidase"/>
</dbReference>
<comment type="similarity">
    <text evidence="2">Belongs to the asparagine synthetase family.</text>
</comment>
<sequence>MCGIVGATSLNRDPIPNIDKRLSAMSQLIEHRGPDGHGQWKSDGDVTGLAHRRLTIIDLSESGAQPMHGPNGTHICYNGESYNYIELRETLKDGWTFRGTSDTEVLLAAYAKHGRNLPSQLRGMFAFAIWDENNQSLFCARDRFGIKPFYYTIQDGVFYFASEPKALLPMLPTIDMDRQGFSEYLTFQYPISERTLFKGVHQLMPGQQLVIEKGEMKISTYWDVKYEHDHSLTLEQCKTRVRELIADSVNIHMRADVPIGSYLSGGVDSSLIAILANEFSPENNQSFHGRFVDFPGYENDPYAYDESRYAHEVADKIGNDLHVIDIKAEDFINHIGDVVKHLDHPVAGIGSFPQYMVSKLASEHVKVVLGGQGGDEIFGGYARYMVGYLEQLISGALDGNLDNGDYGVSFESVIPNLTILKKYRPLLKTFWKEGLWESADQRFFRLIDRSTDLSDEIVEGAVDHEHVAKVYSDVYNDRSVIGETDYLNGMSRFDFKRLLPALLQVEDRMSMAHGLESRVPFLDHPLIEFAATIPPALKYPGGRLKELLRTSYEDKLPTSLFQREDKMGFPVPLTQWYGGEVGDFIRDTFHSDRARQRAFLNSDKAMENFSSDSTYSRKTWGLLNLELWHQTFYDRAHEYRAMIA</sequence>
<comment type="catalytic activity">
    <reaction evidence="7">
        <text>L-aspartate + L-glutamine + ATP + H2O = L-asparagine + L-glutamate + AMP + diphosphate + H(+)</text>
        <dbReference type="Rhea" id="RHEA:12228"/>
        <dbReference type="ChEBI" id="CHEBI:15377"/>
        <dbReference type="ChEBI" id="CHEBI:15378"/>
        <dbReference type="ChEBI" id="CHEBI:29985"/>
        <dbReference type="ChEBI" id="CHEBI:29991"/>
        <dbReference type="ChEBI" id="CHEBI:30616"/>
        <dbReference type="ChEBI" id="CHEBI:33019"/>
        <dbReference type="ChEBI" id="CHEBI:58048"/>
        <dbReference type="ChEBI" id="CHEBI:58359"/>
        <dbReference type="ChEBI" id="CHEBI:456215"/>
        <dbReference type="EC" id="6.3.5.4"/>
    </reaction>
</comment>
<dbReference type="PANTHER" id="PTHR43284">
    <property type="entry name" value="ASPARAGINE SYNTHETASE (GLUTAMINE-HYDROLYZING)"/>
    <property type="match status" value="1"/>
</dbReference>
<dbReference type="SUPFAM" id="SSF52402">
    <property type="entry name" value="Adenine nucleotide alpha hydrolases-like"/>
    <property type="match status" value="1"/>
</dbReference>
<dbReference type="EMBL" id="BSNK01000002">
    <property type="protein sequence ID" value="GLQ24698.1"/>
    <property type="molecule type" value="Genomic_DNA"/>
</dbReference>
<comment type="caution">
    <text evidence="9">The sequence shown here is derived from an EMBL/GenBank/DDBJ whole genome shotgun (WGS) entry which is preliminary data.</text>
</comment>
<dbReference type="InterPro" id="IPR014729">
    <property type="entry name" value="Rossmann-like_a/b/a_fold"/>
</dbReference>
<dbReference type="PANTHER" id="PTHR43284:SF1">
    <property type="entry name" value="ASPARAGINE SYNTHETASE"/>
    <property type="match status" value="1"/>
</dbReference>
<evidence type="ECO:0000313" key="10">
    <source>
        <dbReference type="Proteomes" id="UP001161391"/>
    </source>
</evidence>
<keyword evidence="10" id="KW-1185">Reference proteome</keyword>
<dbReference type="InterPro" id="IPR001962">
    <property type="entry name" value="Asn_synthase"/>
</dbReference>
<dbReference type="Pfam" id="PF13537">
    <property type="entry name" value="GATase_7"/>
    <property type="match status" value="1"/>
</dbReference>
<keyword evidence="6" id="KW-0315">Glutamine amidotransferase</keyword>
<dbReference type="CDD" id="cd00712">
    <property type="entry name" value="AsnB"/>
    <property type="match status" value="1"/>
</dbReference>
<dbReference type="EC" id="6.3.5.4" evidence="3"/>
<evidence type="ECO:0000313" key="9">
    <source>
        <dbReference type="EMBL" id="GLQ24698.1"/>
    </source>
</evidence>
<dbReference type="InterPro" id="IPR029055">
    <property type="entry name" value="Ntn_hydrolases_N"/>
</dbReference>
<dbReference type="CDD" id="cd01991">
    <property type="entry name" value="Asn_synthase_B_C"/>
    <property type="match status" value="1"/>
</dbReference>
<protein>
    <recommendedName>
        <fullName evidence="3">asparagine synthase (glutamine-hydrolyzing)</fullName>
        <ecNumber evidence="3">6.3.5.4</ecNumber>
    </recommendedName>
</protein>
<gene>
    <name evidence="9" type="primary">wbmI</name>
    <name evidence="9" type="ORF">GCM10007853_25720</name>
</gene>
<evidence type="ECO:0000256" key="1">
    <source>
        <dbReference type="ARBA" id="ARBA00005187"/>
    </source>
</evidence>
<evidence type="ECO:0000256" key="7">
    <source>
        <dbReference type="ARBA" id="ARBA00048741"/>
    </source>
</evidence>
<name>A0ABQ5VD41_9PROT</name>
<reference evidence="9" key="1">
    <citation type="journal article" date="2014" name="Int. J. Syst. Evol. Microbiol.">
        <title>Complete genome of a new Firmicutes species belonging to the dominant human colonic microbiota ('Ruminococcus bicirculans') reveals two chromosomes and a selective capacity to utilize plant glucans.</title>
        <authorList>
            <consortium name="NISC Comparative Sequencing Program"/>
            <person name="Wegmann U."/>
            <person name="Louis P."/>
            <person name="Goesmann A."/>
            <person name="Henrissat B."/>
            <person name="Duncan S.H."/>
            <person name="Flint H.J."/>
        </authorList>
    </citation>
    <scope>NUCLEOTIDE SEQUENCE</scope>
    <source>
        <strain evidence="9">NBRC 108219</strain>
    </source>
</reference>
<proteinExistence type="inferred from homology"/>
<evidence type="ECO:0000256" key="3">
    <source>
        <dbReference type="ARBA" id="ARBA00012737"/>
    </source>
</evidence>
<evidence type="ECO:0000256" key="4">
    <source>
        <dbReference type="ARBA" id="ARBA00022741"/>
    </source>
</evidence>
<dbReference type="Proteomes" id="UP001161391">
    <property type="component" value="Unassembled WGS sequence"/>
</dbReference>
<evidence type="ECO:0000256" key="2">
    <source>
        <dbReference type="ARBA" id="ARBA00005752"/>
    </source>
</evidence>